<keyword evidence="2" id="KW-1185">Reference proteome</keyword>
<organism evidence="1 2">
    <name type="scientific">Algoriphagus winogradskyi</name>
    <dbReference type="NCBI Taxonomy" id="237017"/>
    <lineage>
        <taxon>Bacteria</taxon>
        <taxon>Pseudomonadati</taxon>
        <taxon>Bacteroidota</taxon>
        <taxon>Cytophagia</taxon>
        <taxon>Cytophagales</taxon>
        <taxon>Cyclobacteriaceae</taxon>
        <taxon>Algoriphagus</taxon>
    </lineage>
</organism>
<gene>
    <name evidence="1" type="ORF">SAMN06265367_103305</name>
</gene>
<dbReference type="EMBL" id="FXUA01000003">
    <property type="protein sequence ID" value="SMP21455.1"/>
    <property type="molecule type" value="Genomic_DNA"/>
</dbReference>
<reference evidence="1 2" key="1">
    <citation type="submission" date="2017-05" db="EMBL/GenBank/DDBJ databases">
        <authorList>
            <person name="Varghese N."/>
            <person name="Submissions S."/>
        </authorList>
    </citation>
    <scope>NUCLEOTIDE SEQUENCE [LARGE SCALE GENOMIC DNA]</scope>
    <source>
        <strain evidence="1 2">DSM 15360</strain>
    </source>
</reference>
<sequence length="32" mass="3669">MHQVVDLPYLKVSYQILTPGTKLELIDKEPIS</sequence>
<evidence type="ECO:0000313" key="1">
    <source>
        <dbReference type="EMBL" id="SMP21455.1"/>
    </source>
</evidence>
<dbReference type="Proteomes" id="UP001157915">
    <property type="component" value="Unassembled WGS sequence"/>
</dbReference>
<name>A0ABY1NXR1_9BACT</name>
<comment type="caution">
    <text evidence="1">The sequence shown here is derived from an EMBL/GenBank/DDBJ whole genome shotgun (WGS) entry which is preliminary data.</text>
</comment>
<proteinExistence type="predicted"/>
<protein>
    <submittedName>
        <fullName evidence="1">Uncharacterized protein</fullName>
    </submittedName>
</protein>
<accession>A0ABY1NXR1</accession>
<evidence type="ECO:0000313" key="2">
    <source>
        <dbReference type="Proteomes" id="UP001157915"/>
    </source>
</evidence>